<dbReference type="Pfam" id="PF10925">
    <property type="entry name" value="DUF2680"/>
    <property type="match status" value="1"/>
</dbReference>
<keyword evidence="3" id="KW-1185">Reference proteome</keyword>
<accession>A0A1M6D6U2</accession>
<feature type="chain" id="PRO_5009916597" description="DUF2680 domain-containing protein" evidence="1">
    <location>
        <begin position="25"/>
        <end position="115"/>
    </location>
</feature>
<reference evidence="3" key="1">
    <citation type="submission" date="2016-11" db="EMBL/GenBank/DDBJ databases">
        <authorList>
            <person name="Varghese N."/>
            <person name="Submissions S."/>
        </authorList>
    </citation>
    <scope>NUCLEOTIDE SEQUENCE [LARGE SCALE GENOMIC DNA]</scope>
    <source>
        <strain evidence="3">DSM 17957</strain>
    </source>
</reference>
<proteinExistence type="predicted"/>
<dbReference type="InterPro" id="IPR024485">
    <property type="entry name" value="DUF2680"/>
</dbReference>
<evidence type="ECO:0008006" key="4">
    <source>
        <dbReference type="Google" id="ProtNLM"/>
    </source>
</evidence>
<evidence type="ECO:0000256" key="1">
    <source>
        <dbReference type="SAM" id="SignalP"/>
    </source>
</evidence>
<organism evidence="2 3">
    <name type="scientific">Geosporobacter subterraneus DSM 17957</name>
    <dbReference type="NCBI Taxonomy" id="1121919"/>
    <lineage>
        <taxon>Bacteria</taxon>
        <taxon>Bacillati</taxon>
        <taxon>Bacillota</taxon>
        <taxon>Clostridia</taxon>
        <taxon>Peptostreptococcales</taxon>
        <taxon>Thermotaleaceae</taxon>
        <taxon>Geosporobacter</taxon>
    </lineage>
</organism>
<evidence type="ECO:0000313" key="2">
    <source>
        <dbReference type="EMBL" id="SHI68861.1"/>
    </source>
</evidence>
<name>A0A1M6D6U2_9FIRM</name>
<sequence>MKKLVLSLTVVALLVALFATAAFAAETKETPQWFKDMIQWKKDQITQAVEEGIITAEDAKQFNERLDAMEKYHEENGFAFNGMGFGQCRGGFLNRSGIRGGFGGGMMNRFNFSNQ</sequence>
<feature type="signal peptide" evidence="1">
    <location>
        <begin position="1"/>
        <end position="24"/>
    </location>
</feature>
<dbReference type="AlphaFoldDB" id="A0A1M6D6U2"/>
<dbReference type="RefSeq" id="WP_110939691.1">
    <property type="nucleotide sequence ID" value="NZ_FQZV01000005.1"/>
</dbReference>
<dbReference type="OrthoDB" id="1787349at2"/>
<gene>
    <name evidence="2" type="ORF">SAMN02745975_00397</name>
</gene>
<evidence type="ECO:0000313" key="3">
    <source>
        <dbReference type="Proteomes" id="UP000184536"/>
    </source>
</evidence>
<protein>
    <recommendedName>
        <fullName evidence="4">DUF2680 domain-containing protein</fullName>
    </recommendedName>
</protein>
<dbReference type="Proteomes" id="UP000184536">
    <property type="component" value="Unassembled WGS sequence"/>
</dbReference>
<dbReference type="STRING" id="1121919.SAMN02745975_00397"/>
<dbReference type="EMBL" id="FQZV01000005">
    <property type="protein sequence ID" value="SHI68861.1"/>
    <property type="molecule type" value="Genomic_DNA"/>
</dbReference>
<keyword evidence="1" id="KW-0732">Signal</keyword>